<sequence>MSLFPVLLQPSSGSNDTAAGDWLQNSSFTADAGALNNAVPSPNQQIQLEDSSSSSGEDERAHKNRVKVSGPQYELVINSSASDRGSHSDDGDDDEETGKRRRNKNRRKKKKKRKMESSSATHLFPRKPDSQIWASSSTTSSTNNAKDYYFDSRGDRDNLAFGSLYRMDVARYNLHNTKKTSDFSSHRLGHRNSVFDGDQDLQGLDSKLRLGGRYWSAQYAALERNRNLKRIRVFPPEEKNVSRRTCSDFISLLDDGESDHLGANFVEESWEDEPQKGARSQTLEKKISILEKAAELNPENEDLLLSLLKAYQGRDGTDVLISRWEKVLVQNPGSYRLWRKFLRVVQGEFSRFKVSEMRKFYANAVRALSGECSKMYAQVHRDTSNQYLLDLELGLVDISLCLCRFEWQAGYRELATALFQAEIEYSLFCPSLLLSEQSKRRLFEHFWNSNGARVGEDGALGWATWLAKEEEQRAKFRSEELSHEVEGGGWTGWSEMPSKTQEGREILENGVADDMVVEDFDDVLPTKEDENDDDTETLLNELRIVAAADANIDANDVNTWTSWSKEELARDCNQWMPVRAEITAAASAHGGDAKDDEQLLRVIVYDDVADYVFSLISEKARLSLVSQFIEFFGGRISQWACSNTFPQNYILEEAVLISEELSKSEMKSSQPHVTPCRSLAKSLLKQNRQDILICGAYAQREAAYGNLDRAREIFDMALSSIEQPPKDVQSNVSLLYLWYAEMEIANKSVDNSESSSRAMHILSCSGCGVKYNPYRSRPSNLQQLRARQGFKEQIRMLSSQWACGRIDDSSCALIYSAALFEELTTGPAAAIEILEEVLSMVLPERRRHSHQLEVLFNYYLKILCQYHQEMMFGNTWEAISKGLQMYPLNPHLYATLAEFTHIHTSPNKMRWILDEYVGKKSSLVACFFS</sequence>
<dbReference type="InterPro" id="IPR011990">
    <property type="entry name" value="TPR-like_helical_dom_sf"/>
</dbReference>
<feature type="region of interest" description="Disordered" evidence="4">
    <location>
        <begin position="1"/>
        <end position="149"/>
    </location>
</feature>
<evidence type="ECO:0000256" key="1">
    <source>
        <dbReference type="ARBA" id="ARBA00004123"/>
    </source>
</evidence>
<dbReference type="InterPro" id="IPR013633">
    <property type="entry name" value="NRDE-2"/>
</dbReference>
<dbReference type="EMBL" id="OX459123">
    <property type="protein sequence ID" value="CAI9109785.1"/>
    <property type="molecule type" value="Genomic_DNA"/>
</dbReference>
<evidence type="ECO:0000256" key="4">
    <source>
        <dbReference type="SAM" id="MobiDB-lite"/>
    </source>
</evidence>
<evidence type="ECO:0000313" key="5">
    <source>
        <dbReference type="EMBL" id="CAI9109785.1"/>
    </source>
</evidence>
<reference evidence="5" key="1">
    <citation type="submission" date="2023-03" db="EMBL/GenBank/DDBJ databases">
        <authorList>
            <person name="Julca I."/>
        </authorList>
    </citation>
    <scope>NUCLEOTIDE SEQUENCE</scope>
</reference>
<protein>
    <submittedName>
        <fullName evidence="5">OLC1v1009681C1</fullName>
    </submittedName>
</protein>
<dbReference type="SUPFAM" id="SSF48452">
    <property type="entry name" value="TPR-like"/>
    <property type="match status" value="1"/>
</dbReference>
<dbReference type="Proteomes" id="UP001161247">
    <property type="component" value="Chromosome 6"/>
</dbReference>
<evidence type="ECO:0000256" key="3">
    <source>
        <dbReference type="ARBA" id="ARBA00023242"/>
    </source>
</evidence>
<dbReference type="Pfam" id="PF08424">
    <property type="entry name" value="NRDE-2"/>
    <property type="match status" value="1"/>
</dbReference>
<feature type="compositionally biased region" description="Basic residues" evidence="4">
    <location>
        <begin position="99"/>
        <end position="114"/>
    </location>
</feature>
<dbReference type="AlphaFoldDB" id="A0AAV1DPH9"/>
<dbReference type="GO" id="GO:1902369">
    <property type="term" value="P:negative regulation of RNA catabolic process"/>
    <property type="evidence" value="ECO:0007669"/>
    <property type="project" value="TreeGrafter"/>
</dbReference>
<feature type="compositionally biased region" description="Polar residues" evidence="4">
    <location>
        <begin position="38"/>
        <end position="50"/>
    </location>
</feature>
<proteinExistence type="inferred from homology"/>
<dbReference type="GO" id="GO:0071013">
    <property type="term" value="C:catalytic step 2 spliceosome"/>
    <property type="evidence" value="ECO:0007669"/>
    <property type="project" value="TreeGrafter"/>
</dbReference>
<dbReference type="Gene3D" id="1.25.40.10">
    <property type="entry name" value="Tetratricopeptide repeat domain"/>
    <property type="match status" value="1"/>
</dbReference>
<keyword evidence="6" id="KW-1185">Reference proteome</keyword>
<comment type="similarity">
    <text evidence="2">Belongs to the NRDE2 family.</text>
</comment>
<name>A0AAV1DPH9_OLDCO</name>
<keyword evidence="3" id="KW-0539">Nucleus</keyword>
<dbReference type="PANTHER" id="PTHR13471:SF0">
    <property type="entry name" value="NUCLEAR EXOSOME REGULATOR NRDE2"/>
    <property type="match status" value="1"/>
</dbReference>
<dbReference type="GO" id="GO:0031048">
    <property type="term" value="P:regulatory ncRNA-mediated heterochromatin formation"/>
    <property type="evidence" value="ECO:0007669"/>
    <property type="project" value="TreeGrafter"/>
</dbReference>
<organism evidence="5 6">
    <name type="scientific">Oldenlandia corymbosa var. corymbosa</name>
    <dbReference type="NCBI Taxonomy" id="529605"/>
    <lineage>
        <taxon>Eukaryota</taxon>
        <taxon>Viridiplantae</taxon>
        <taxon>Streptophyta</taxon>
        <taxon>Embryophyta</taxon>
        <taxon>Tracheophyta</taxon>
        <taxon>Spermatophyta</taxon>
        <taxon>Magnoliopsida</taxon>
        <taxon>eudicotyledons</taxon>
        <taxon>Gunneridae</taxon>
        <taxon>Pentapetalae</taxon>
        <taxon>asterids</taxon>
        <taxon>lamiids</taxon>
        <taxon>Gentianales</taxon>
        <taxon>Rubiaceae</taxon>
        <taxon>Rubioideae</taxon>
        <taxon>Spermacoceae</taxon>
        <taxon>Hedyotis-Oldenlandia complex</taxon>
        <taxon>Oldenlandia</taxon>
    </lineage>
</organism>
<evidence type="ECO:0000313" key="6">
    <source>
        <dbReference type="Proteomes" id="UP001161247"/>
    </source>
</evidence>
<feature type="compositionally biased region" description="Polar residues" evidence="4">
    <location>
        <begin position="9"/>
        <end position="29"/>
    </location>
</feature>
<dbReference type="PANTHER" id="PTHR13471">
    <property type="entry name" value="TETRATRICOPEPTIDE-LIKE HELICAL"/>
    <property type="match status" value="1"/>
</dbReference>
<accession>A0AAV1DPH9</accession>
<gene>
    <name evidence="5" type="ORF">OLC1_LOCUS17591</name>
</gene>
<evidence type="ECO:0000256" key="2">
    <source>
        <dbReference type="ARBA" id="ARBA00009265"/>
    </source>
</evidence>
<comment type="subcellular location">
    <subcellularLocation>
        <location evidence="1">Nucleus</location>
    </subcellularLocation>
</comment>